<dbReference type="Pfam" id="PF13639">
    <property type="entry name" value="zf-RING_2"/>
    <property type="match status" value="1"/>
</dbReference>
<name>A0A2K3P2H8_TRIPR</name>
<keyword evidence="1" id="KW-0863">Zinc-finger</keyword>
<gene>
    <name evidence="4" type="ORF">L195_g006051</name>
    <name evidence="5" type="ORF">L195_g013418</name>
</gene>
<keyword evidence="1" id="KW-0862">Zinc</keyword>
<dbReference type="InterPro" id="IPR001841">
    <property type="entry name" value="Znf_RING"/>
</dbReference>
<evidence type="ECO:0000313" key="6">
    <source>
        <dbReference type="Proteomes" id="UP000236291"/>
    </source>
</evidence>
<dbReference type="CDD" id="cd16461">
    <property type="entry name" value="RING-H2_EL5-like"/>
    <property type="match status" value="1"/>
</dbReference>
<dbReference type="Proteomes" id="UP000236291">
    <property type="component" value="Unassembled WGS sequence"/>
</dbReference>
<organism evidence="4 6">
    <name type="scientific">Trifolium pratense</name>
    <name type="common">Red clover</name>
    <dbReference type="NCBI Taxonomy" id="57577"/>
    <lineage>
        <taxon>Eukaryota</taxon>
        <taxon>Viridiplantae</taxon>
        <taxon>Streptophyta</taxon>
        <taxon>Embryophyta</taxon>
        <taxon>Tracheophyta</taxon>
        <taxon>Spermatophyta</taxon>
        <taxon>Magnoliopsida</taxon>
        <taxon>eudicotyledons</taxon>
        <taxon>Gunneridae</taxon>
        <taxon>Pentapetalae</taxon>
        <taxon>rosids</taxon>
        <taxon>fabids</taxon>
        <taxon>Fabales</taxon>
        <taxon>Fabaceae</taxon>
        <taxon>Papilionoideae</taxon>
        <taxon>50 kb inversion clade</taxon>
        <taxon>NPAAA clade</taxon>
        <taxon>Hologalegina</taxon>
        <taxon>IRL clade</taxon>
        <taxon>Trifolieae</taxon>
        <taxon>Trifolium</taxon>
    </lineage>
</organism>
<dbReference type="STRING" id="57577.A0A2K3P2H8"/>
<keyword evidence="2" id="KW-0812">Transmembrane</keyword>
<reference evidence="4 6" key="2">
    <citation type="journal article" date="2017" name="Front. Plant Sci.">
        <title>Gene Classification and Mining of Molecular Markers Useful in Red Clover (Trifolium pratense) Breeding.</title>
        <authorList>
            <person name="Istvanek J."/>
            <person name="Dluhosova J."/>
            <person name="Dluhos P."/>
            <person name="Patkova L."/>
            <person name="Nedelnik J."/>
            <person name="Repkova J."/>
        </authorList>
    </citation>
    <scope>NUCLEOTIDE SEQUENCE [LARGE SCALE GENOMIC DNA]</scope>
    <source>
        <strain evidence="6">cv. Tatra</strain>
        <tissue evidence="4">Young leaves</tissue>
    </source>
</reference>
<proteinExistence type="predicted"/>
<evidence type="ECO:0000259" key="3">
    <source>
        <dbReference type="PROSITE" id="PS50089"/>
    </source>
</evidence>
<dbReference type="PROSITE" id="PS50089">
    <property type="entry name" value="ZF_RING_2"/>
    <property type="match status" value="1"/>
</dbReference>
<dbReference type="EMBL" id="ASHM01008732">
    <property type="protein sequence ID" value="PNY16693.1"/>
    <property type="molecule type" value="Genomic_DNA"/>
</dbReference>
<feature type="domain" description="RING-type" evidence="3">
    <location>
        <begin position="92"/>
        <end position="134"/>
    </location>
</feature>
<comment type="caution">
    <text evidence="4">The sequence shown here is derived from an EMBL/GenBank/DDBJ whole genome shotgun (WGS) entry which is preliminary data.</text>
</comment>
<evidence type="ECO:0000313" key="4">
    <source>
        <dbReference type="EMBL" id="PNY09498.1"/>
    </source>
</evidence>
<dbReference type="PANTHER" id="PTHR45676">
    <property type="entry name" value="RING-H2 FINGER PROTEIN ATL51-RELATED"/>
    <property type="match status" value="1"/>
</dbReference>
<sequence length="182" mass="20095">MAEIDNGDNQPLFSSKFGVILIAMGSASFVVTMYHLIVICCQNSAEQARQNEQPATQTPSVEEGCLSHQIPSHKYEKKKKNDENDEDDCVTCAVCLGDFEEGEELRTMPSCMHFFHVPCIDMWLISHFNCPVCRADATPSPVVPHSLPEVASNEMNVDQGINMVQIVVVQNELQSGLPIVPS</sequence>
<evidence type="ECO:0000313" key="5">
    <source>
        <dbReference type="EMBL" id="PNY16693.1"/>
    </source>
</evidence>
<dbReference type="GO" id="GO:0016567">
    <property type="term" value="P:protein ubiquitination"/>
    <property type="evidence" value="ECO:0007669"/>
    <property type="project" value="UniProtKB-UniPathway"/>
</dbReference>
<dbReference type="InterPro" id="IPR013083">
    <property type="entry name" value="Znf_RING/FYVE/PHD"/>
</dbReference>
<evidence type="ECO:0000256" key="2">
    <source>
        <dbReference type="SAM" id="Phobius"/>
    </source>
</evidence>
<keyword evidence="2" id="KW-0472">Membrane</keyword>
<protein>
    <submittedName>
        <fullName evidence="4">RING-H2 finger protein ATL52-like</fullName>
    </submittedName>
</protein>
<reference evidence="4 6" key="1">
    <citation type="journal article" date="2014" name="Am. J. Bot.">
        <title>Genome assembly and annotation for red clover (Trifolium pratense; Fabaceae).</title>
        <authorList>
            <person name="Istvanek J."/>
            <person name="Jaros M."/>
            <person name="Krenek A."/>
            <person name="Repkova J."/>
        </authorList>
    </citation>
    <scope>NUCLEOTIDE SEQUENCE [LARGE SCALE GENOMIC DNA]</scope>
    <source>
        <strain evidence="6">cv. Tatra</strain>
        <tissue evidence="4">Young leaves</tissue>
    </source>
</reference>
<dbReference type="PANTHER" id="PTHR45676:SF177">
    <property type="entry name" value="RING-TYPE E3 UBIQUITIN TRANSFERASE"/>
    <property type="match status" value="1"/>
</dbReference>
<dbReference type="UniPathway" id="UPA00143"/>
<dbReference type="GO" id="GO:0008270">
    <property type="term" value="F:zinc ion binding"/>
    <property type="evidence" value="ECO:0007669"/>
    <property type="project" value="UniProtKB-KW"/>
</dbReference>
<evidence type="ECO:0000256" key="1">
    <source>
        <dbReference type="PROSITE-ProRule" id="PRU00175"/>
    </source>
</evidence>
<dbReference type="SUPFAM" id="SSF57850">
    <property type="entry name" value="RING/U-box"/>
    <property type="match status" value="1"/>
</dbReference>
<dbReference type="Gene3D" id="3.30.40.10">
    <property type="entry name" value="Zinc/RING finger domain, C3HC4 (zinc finger)"/>
    <property type="match status" value="1"/>
</dbReference>
<accession>A0A2K3P2H8</accession>
<keyword evidence="1" id="KW-0479">Metal-binding</keyword>
<keyword evidence="2" id="KW-1133">Transmembrane helix</keyword>
<dbReference type="EMBL" id="ASHM01003188">
    <property type="protein sequence ID" value="PNY09498.1"/>
    <property type="molecule type" value="Genomic_DNA"/>
</dbReference>
<dbReference type="AlphaFoldDB" id="A0A2K3P2H8"/>
<feature type="transmembrane region" description="Helical" evidence="2">
    <location>
        <begin position="17"/>
        <end position="41"/>
    </location>
</feature>
<dbReference type="SMART" id="SM00184">
    <property type="entry name" value="RING"/>
    <property type="match status" value="1"/>
</dbReference>